<evidence type="ECO:0000313" key="1">
    <source>
        <dbReference type="EMBL" id="MBK1826180.1"/>
    </source>
</evidence>
<dbReference type="EMBL" id="JAENII010000002">
    <property type="protein sequence ID" value="MBK1826180.1"/>
    <property type="molecule type" value="Genomic_DNA"/>
</dbReference>
<gene>
    <name evidence="1" type="ORF">JIN81_04060</name>
</gene>
<dbReference type="RefSeq" id="WP_200276650.1">
    <property type="nucleotide sequence ID" value="NZ_JAENII010000002.1"/>
</dbReference>
<dbReference type="AlphaFoldDB" id="A0A934R946"/>
<keyword evidence="2" id="KW-1185">Reference proteome</keyword>
<organism evidence="1 2">
    <name type="scientific">Haloferula rosea</name>
    <dbReference type="NCBI Taxonomy" id="490093"/>
    <lineage>
        <taxon>Bacteria</taxon>
        <taxon>Pseudomonadati</taxon>
        <taxon>Verrucomicrobiota</taxon>
        <taxon>Verrucomicrobiia</taxon>
        <taxon>Verrucomicrobiales</taxon>
        <taxon>Verrucomicrobiaceae</taxon>
        <taxon>Haloferula</taxon>
    </lineage>
</organism>
<evidence type="ECO:0000313" key="2">
    <source>
        <dbReference type="Proteomes" id="UP000658278"/>
    </source>
</evidence>
<proteinExistence type="predicted"/>
<name>A0A934R946_9BACT</name>
<dbReference type="Proteomes" id="UP000658278">
    <property type="component" value="Unassembled WGS sequence"/>
</dbReference>
<evidence type="ECO:0008006" key="3">
    <source>
        <dbReference type="Google" id="ProtNLM"/>
    </source>
</evidence>
<sequence>MKRILMVLLAVVVAGAFVAWWFSPTQVLQRRVGSLLDTASVPPGMSDPGRKARGAHLAKYLARQVALDPPESFDAPVTRSVARDTASALYSGAASYCKEITFADLSFDEVLHDGDTATVSFRVDAIVDLPTRRPVDGILNVTSDWEKVDGTWLLTNIRWTESQR</sequence>
<comment type="caution">
    <text evidence="1">The sequence shown here is derived from an EMBL/GenBank/DDBJ whole genome shotgun (WGS) entry which is preliminary data.</text>
</comment>
<reference evidence="1" key="1">
    <citation type="submission" date="2021-01" db="EMBL/GenBank/DDBJ databases">
        <title>Modified the classification status of verrucomicrobia.</title>
        <authorList>
            <person name="Feng X."/>
        </authorList>
    </citation>
    <scope>NUCLEOTIDE SEQUENCE</scope>
    <source>
        <strain evidence="1">KCTC 22201</strain>
    </source>
</reference>
<protein>
    <recommendedName>
        <fullName evidence="3">DUF4440 domain-containing protein</fullName>
    </recommendedName>
</protein>
<accession>A0A934R946</accession>
<dbReference type="SUPFAM" id="SSF54427">
    <property type="entry name" value="NTF2-like"/>
    <property type="match status" value="1"/>
</dbReference>
<dbReference type="InterPro" id="IPR032710">
    <property type="entry name" value="NTF2-like_dom_sf"/>
</dbReference>
<dbReference type="Gene3D" id="3.10.450.50">
    <property type="match status" value="1"/>
</dbReference>